<dbReference type="AlphaFoldDB" id="A0AA90NNQ4"/>
<evidence type="ECO:0000313" key="3">
    <source>
        <dbReference type="Proteomes" id="UP001178148"/>
    </source>
</evidence>
<name>A0AA90NNQ4_9GAMM</name>
<comment type="caution">
    <text evidence="2">The sequence shown here is derived from an EMBL/GenBank/DDBJ whole genome shotgun (WGS) entry which is preliminary data.</text>
</comment>
<evidence type="ECO:0000256" key="1">
    <source>
        <dbReference type="SAM" id="MobiDB-lite"/>
    </source>
</evidence>
<dbReference type="Proteomes" id="UP001178148">
    <property type="component" value="Unassembled WGS sequence"/>
</dbReference>
<reference evidence="2 3" key="1">
    <citation type="journal article" date="2023" name="bioRxiv">
        <title>An intranuclear bacterial parasite of deep-sea mussels expresses apoptosis inhibitors acquired from its host.</title>
        <authorList>
            <person name="Gonzalez Porras M.A."/>
            <person name="Assie A."/>
            <person name="Tietjen M."/>
            <person name="Violette M."/>
            <person name="Kleiner M."/>
            <person name="Gruber-Vodicka H."/>
            <person name="Dubilier N."/>
            <person name="Leisch N."/>
        </authorList>
    </citation>
    <scope>NUCLEOTIDE SEQUENCE [LARGE SCALE GENOMIC DNA]</scope>
    <source>
        <strain evidence="2">IAP13</strain>
    </source>
</reference>
<evidence type="ECO:0000313" key="2">
    <source>
        <dbReference type="EMBL" id="MDP0590200.1"/>
    </source>
</evidence>
<protein>
    <submittedName>
        <fullName evidence="2">Uncharacterized protein</fullName>
    </submittedName>
</protein>
<keyword evidence="3" id="KW-1185">Reference proteome</keyword>
<proteinExistence type="predicted"/>
<accession>A0AA90NNQ4</accession>
<feature type="region of interest" description="Disordered" evidence="1">
    <location>
        <begin position="87"/>
        <end position="117"/>
    </location>
</feature>
<gene>
    <name evidence="2" type="ORF">QS748_13830</name>
</gene>
<sequence>MSKYEYTTVYEEFTGLKPPEPKTIKPKRRRGHGHPYRMRVNMQDLDQQTPSVDCETTDTPKALFQSSTHQTQPAFHNNIKSLPLLHENTEHSPQSPTVKYKKRRIYTPDHVHTDTFE</sequence>
<feature type="compositionally biased region" description="Basic and acidic residues" evidence="1">
    <location>
        <begin position="106"/>
        <end position="117"/>
    </location>
</feature>
<organism evidence="2 3">
    <name type="scientific">Candidatus Endonucleibacter bathymodioli</name>
    <dbReference type="NCBI Taxonomy" id="539814"/>
    <lineage>
        <taxon>Bacteria</taxon>
        <taxon>Pseudomonadati</taxon>
        <taxon>Pseudomonadota</taxon>
        <taxon>Gammaproteobacteria</taxon>
        <taxon>Oceanospirillales</taxon>
        <taxon>Endozoicomonadaceae</taxon>
        <taxon>Candidatus Endonucleibacter</taxon>
    </lineage>
</organism>
<dbReference type="EMBL" id="JASXSV010000034">
    <property type="protein sequence ID" value="MDP0590200.1"/>
    <property type="molecule type" value="Genomic_DNA"/>
</dbReference>